<protein>
    <submittedName>
        <fullName evidence="3">Uncharacterized protein</fullName>
    </submittedName>
</protein>
<keyword evidence="4" id="KW-1185">Reference proteome</keyword>
<proteinExistence type="predicted"/>
<name>A0A1S1Q3P9_9ACTN</name>
<reference evidence="4" key="1">
    <citation type="submission" date="2016-07" db="EMBL/GenBank/DDBJ databases">
        <title>Frankia sp. NRRL B-16219 Genome sequencing.</title>
        <authorList>
            <person name="Ghodhbane-Gtari F."/>
            <person name="Swanson E."/>
            <person name="Gueddou A."/>
            <person name="Louati M."/>
            <person name="Nouioui I."/>
            <person name="Hezbri K."/>
            <person name="Abebe-Akele F."/>
            <person name="Simpson S."/>
            <person name="Morris K."/>
            <person name="Thomas K."/>
            <person name="Gtari M."/>
            <person name="Tisa L.S."/>
        </authorList>
    </citation>
    <scope>NUCLEOTIDE SEQUENCE [LARGE SCALE GENOMIC DNA]</scope>
    <source>
        <strain evidence="4">NRRL B-16219</strain>
    </source>
</reference>
<dbReference type="PROSITE" id="PS52050">
    <property type="entry name" value="WYL"/>
    <property type="match status" value="1"/>
</dbReference>
<sequence length="874" mass="91979">MSPSTGRVPGPPGTLAHWLRALPDDTLVRLFRLRPDLATPPPPDFDILAARLEIRGSVSRALERLDTFTLEVVQALTLLPSPVSVAELTAFCGGLDLRAALESLRERLVVWGPDEALRLVGVAFDLLGERPLGLGRPVRACLAGYRQAQLVRLAAAVGLPDAVSDGLSASSGGLGDSDDSDLDLDSEFHLGAGSHPVRRESMIEMVSAAFADPHRVAALLDGCSARARRLAERLAAGPALGATSDAERLLSVSSARSPVEELLARGLLIGIEPGTVELPREVGLVLRGADQAGPLHPEPPEVTGREVGAGAVDPAAALAADALVRAVTTLLTAWGSTPVTPLRTGGLSVRDLKNSARLMDVPETEAAVVIEAAAAAGLVDLTPGTDVQFVPTNVYDRWCTETVAMRWAVLAEGWLRSPSAAWLVGGRDERGRQIAAMSLDARRPGAPDLRADVLRAVAAAAEGVAPTPESVRARLAWRSPRRTGPLLDGMIGGTLTEAEVVGFTGRGAPSTLGRLVARRLAAAEADDPGRGSGRSPAADEGLCRLLADAMAPLLPEPVEELLIQTDLTAVAPGPLVPRVAAELSRMADIESAGAATVYRFTESSLRRAMDAGSSADDLHDLLGHLARGGVPQSLTYLIDDTARRHGRLRSGPAASYLRCDDTALLTEVVASRRTQALAMRRVAPTIVISSLPVSDLLEGLRAAGFAPVAEAPDGRIVLARPEAYRTPARARPPAAESVPTRSNQLRDVVRLVRRGDDSTRAARAAQDAAGAQLGLARSAPVILVMLQGAVRDRRRVLLGYVNQQGTPSDRVVRPTLLEGGWLTAWDERSEAPRRFALHRVTGVADIDDAFGGPPVPDVGDWVVPPAADDLPGPR</sequence>
<evidence type="ECO:0000313" key="4">
    <source>
        <dbReference type="Proteomes" id="UP000179769"/>
    </source>
</evidence>
<dbReference type="Pfam" id="PF13625">
    <property type="entry name" value="Helicase_C_3"/>
    <property type="match status" value="1"/>
</dbReference>
<dbReference type="OrthoDB" id="3415124at2"/>
<dbReference type="AlphaFoldDB" id="A0A1S1Q3P9"/>
<accession>A0A1S1Q3P9</accession>
<dbReference type="InterPro" id="IPR032830">
    <property type="entry name" value="XPB/Ssl2_N"/>
</dbReference>
<comment type="caution">
    <text evidence="3">The sequence shown here is derived from an EMBL/GenBank/DDBJ whole genome shotgun (WGS) entry which is preliminary data.</text>
</comment>
<dbReference type="EMBL" id="MAXA01000214">
    <property type="protein sequence ID" value="OHV28111.1"/>
    <property type="molecule type" value="Genomic_DNA"/>
</dbReference>
<feature type="domain" description="Helicase XPB/Ssl2 N-terminal" evidence="2">
    <location>
        <begin position="561"/>
        <end position="683"/>
    </location>
</feature>
<organism evidence="3 4">
    <name type="scientific">Parafrankia soli</name>
    <dbReference type="NCBI Taxonomy" id="2599596"/>
    <lineage>
        <taxon>Bacteria</taxon>
        <taxon>Bacillati</taxon>
        <taxon>Actinomycetota</taxon>
        <taxon>Actinomycetes</taxon>
        <taxon>Frankiales</taxon>
        <taxon>Frankiaceae</taxon>
        <taxon>Parafrankia</taxon>
    </lineage>
</organism>
<feature type="domain" description="WYL" evidence="1">
    <location>
        <begin position="783"/>
        <end position="843"/>
    </location>
</feature>
<evidence type="ECO:0000259" key="2">
    <source>
        <dbReference type="Pfam" id="PF13625"/>
    </source>
</evidence>
<evidence type="ECO:0000259" key="1">
    <source>
        <dbReference type="Pfam" id="PF13280"/>
    </source>
</evidence>
<dbReference type="Pfam" id="PF13280">
    <property type="entry name" value="WYL"/>
    <property type="match status" value="1"/>
</dbReference>
<dbReference type="RefSeq" id="WP_071064013.1">
    <property type="nucleotide sequence ID" value="NZ_MAXA01000214.1"/>
</dbReference>
<dbReference type="Proteomes" id="UP000179769">
    <property type="component" value="Unassembled WGS sequence"/>
</dbReference>
<evidence type="ECO:0000313" key="3">
    <source>
        <dbReference type="EMBL" id="OHV28111.1"/>
    </source>
</evidence>
<gene>
    <name evidence="3" type="ORF">BBK14_18150</name>
</gene>
<dbReference type="InterPro" id="IPR026881">
    <property type="entry name" value="WYL_dom"/>
</dbReference>